<dbReference type="Proteomes" id="UP000450000">
    <property type="component" value="Unassembled WGS sequence"/>
</dbReference>
<evidence type="ECO:0000256" key="1">
    <source>
        <dbReference type="SAM" id="MobiDB-lite"/>
    </source>
</evidence>
<proteinExistence type="predicted"/>
<comment type="caution">
    <text evidence="3">The sequence shown here is derived from an EMBL/GenBank/DDBJ whole genome shotgun (WGS) entry which is preliminary data.</text>
</comment>
<dbReference type="EMBL" id="WBOF01000001">
    <property type="protein sequence ID" value="MQS13664.1"/>
    <property type="molecule type" value="Genomic_DNA"/>
</dbReference>
<evidence type="ECO:0000313" key="4">
    <source>
        <dbReference type="Proteomes" id="UP000450000"/>
    </source>
</evidence>
<gene>
    <name evidence="3" type="ORF">F7Q99_15635</name>
</gene>
<keyword evidence="2" id="KW-0732">Signal</keyword>
<reference evidence="3 4" key="1">
    <citation type="submission" date="2019-09" db="EMBL/GenBank/DDBJ databases">
        <title>Genome Sequences of Streptomyces kaniharaensis ATCC 21070.</title>
        <authorList>
            <person name="Zhu W."/>
            <person name="De Crecy-Lagard V."/>
            <person name="Richards N.G."/>
        </authorList>
    </citation>
    <scope>NUCLEOTIDE SEQUENCE [LARGE SCALE GENOMIC DNA]</scope>
    <source>
        <strain evidence="3 4">SF-557</strain>
    </source>
</reference>
<evidence type="ECO:0000256" key="2">
    <source>
        <dbReference type="SAM" id="SignalP"/>
    </source>
</evidence>
<evidence type="ECO:0000313" key="3">
    <source>
        <dbReference type="EMBL" id="MQS13664.1"/>
    </source>
</evidence>
<evidence type="ECO:0008006" key="5">
    <source>
        <dbReference type="Google" id="ProtNLM"/>
    </source>
</evidence>
<sequence>MRALAGLAVVGVLTLTACNDDTASSDTATTAAPTSAAASTEPSAPATSAAAPTAAAPTSSAAAPATGAPVPGGNGGGQTPAPGTTVKVGDAVQIPFSSGSTKGAISLAVTSIDQGDPADLAPFKLGDRVKGLVPYYIHYKITNVGTTDLSFTSVTHMKGLLADGTEATDLGVIGTFDKCPNNSLPKGFTNGQSSTSCAVALSPSASKVAGAEYWGEPYTLNKGINWKS</sequence>
<dbReference type="PROSITE" id="PS51257">
    <property type="entry name" value="PROKAR_LIPOPROTEIN"/>
    <property type="match status" value="1"/>
</dbReference>
<dbReference type="RefSeq" id="WP_195911076.1">
    <property type="nucleotide sequence ID" value="NZ_WBOF01000001.1"/>
</dbReference>
<feature type="chain" id="PRO_5038537044" description="DUF4352 domain-containing protein" evidence="2">
    <location>
        <begin position="20"/>
        <end position="228"/>
    </location>
</feature>
<protein>
    <recommendedName>
        <fullName evidence="5">DUF4352 domain-containing protein</fullName>
    </recommendedName>
</protein>
<feature type="compositionally biased region" description="Low complexity" evidence="1">
    <location>
        <begin position="20"/>
        <end position="69"/>
    </location>
</feature>
<accession>A0A6N7KUH7</accession>
<keyword evidence="4" id="KW-1185">Reference proteome</keyword>
<organism evidence="3 4">
    <name type="scientific">Streptomyces kaniharaensis</name>
    <dbReference type="NCBI Taxonomy" id="212423"/>
    <lineage>
        <taxon>Bacteria</taxon>
        <taxon>Bacillati</taxon>
        <taxon>Actinomycetota</taxon>
        <taxon>Actinomycetes</taxon>
        <taxon>Kitasatosporales</taxon>
        <taxon>Streptomycetaceae</taxon>
        <taxon>Streptomyces</taxon>
    </lineage>
</organism>
<dbReference type="AlphaFoldDB" id="A0A6N7KUH7"/>
<name>A0A6N7KUH7_9ACTN</name>
<feature type="signal peptide" evidence="2">
    <location>
        <begin position="1"/>
        <end position="19"/>
    </location>
</feature>
<feature type="region of interest" description="Disordered" evidence="1">
    <location>
        <begin position="20"/>
        <end position="86"/>
    </location>
</feature>